<keyword evidence="3" id="KW-1185">Reference proteome</keyword>
<protein>
    <submittedName>
        <fullName evidence="2">Uncharacterized protein</fullName>
    </submittedName>
</protein>
<proteinExistence type="predicted"/>
<dbReference type="Proteomes" id="UP000009027">
    <property type="component" value="Unassembled WGS sequence"/>
</dbReference>
<keyword evidence="1" id="KW-0732">Signal</keyword>
<dbReference type="EMBL" id="CAEX01002322">
    <property type="protein sequence ID" value="CCD18976.1"/>
    <property type="molecule type" value="Genomic_DNA"/>
</dbReference>
<reference evidence="2 3" key="1">
    <citation type="journal article" date="2012" name="Proc. Natl. Acad. Sci. U.S.A.">
        <title>Antigenic diversity is generated by distinct evolutionary mechanisms in African trypanosome species.</title>
        <authorList>
            <person name="Jackson A.P."/>
            <person name="Berry A."/>
            <person name="Aslett M."/>
            <person name="Allison H.C."/>
            <person name="Burton P."/>
            <person name="Vavrova-Anderson J."/>
            <person name="Brown R."/>
            <person name="Browne H."/>
            <person name="Corton N."/>
            <person name="Hauser H."/>
            <person name="Gamble J."/>
            <person name="Gilderthorp R."/>
            <person name="Marcello L."/>
            <person name="McQuillan J."/>
            <person name="Otto T.D."/>
            <person name="Quail M.A."/>
            <person name="Sanders M.J."/>
            <person name="van Tonder A."/>
            <person name="Ginger M.L."/>
            <person name="Field M.C."/>
            <person name="Barry J.D."/>
            <person name="Hertz-Fowler C."/>
            <person name="Berriman M."/>
        </authorList>
    </citation>
    <scope>NUCLEOTIDE SEQUENCE</scope>
    <source>
        <strain evidence="2 3">Y486</strain>
    </source>
</reference>
<dbReference type="AlphaFoldDB" id="F9WN61"/>
<feature type="signal peptide" evidence="1">
    <location>
        <begin position="1"/>
        <end position="25"/>
    </location>
</feature>
<organism evidence="2 3">
    <name type="scientific">Trypanosoma vivax (strain Y486)</name>
    <dbReference type="NCBI Taxonomy" id="1055687"/>
    <lineage>
        <taxon>Eukaryota</taxon>
        <taxon>Discoba</taxon>
        <taxon>Euglenozoa</taxon>
        <taxon>Kinetoplastea</taxon>
        <taxon>Metakinetoplastina</taxon>
        <taxon>Trypanosomatida</taxon>
        <taxon>Trypanosomatidae</taxon>
        <taxon>Trypanosoma</taxon>
        <taxon>Duttonella</taxon>
    </lineage>
</organism>
<evidence type="ECO:0000256" key="1">
    <source>
        <dbReference type="SAM" id="SignalP"/>
    </source>
</evidence>
<gene>
    <name evidence="2" type="ORF">TvY486_0016870</name>
</gene>
<sequence>MNGKLAVINHLFLFVAVVLLQYGATSTVAAAPRTKPLDTQHTGKWVKAACMWAGLWRTVNTTFSVIGEFALNASHKVVKLKSTVDGIKAKAAVVAGRNATVSERVKKSEVAVSLAEQYMAKCQNATKEAREFIKTKMIVASSKFDGDSEKKEERVKQLLENFTVCGSDHNVISTSLEVVKAEIESNLTSLAKWGNKTKMLWSRSSEEAWAAITNVSTKTNVKRDWDAVLTKLKKHLDAVVTPLANVTLNWNVTEEEINETEKLVTTTLEDTARKLVHEHDRLCNASRLLTALPSEMNLLKEKAVRYSATVKSLSEKANENAQTTGQYTKALGTIFPAVDPGSTSGVTKHKLEMVNRQSESAQANAASVLAIADKVLRDMKSTNDTMGGSLNTLRARLGRIKENVKNIPGVELARKLEERCDVIYESVTTGAMDDIIALLHSDLVSVPEVEKLRASLGSISTGWKGVTSQLDETDNKTKAVEASLASTEKEMEESKKSFVEFLTSKRGELCAVRAHLDALKKYNSSLGVRVNKALSDALLAQEHGTRTCDEVKTIHEDIRRFVGASAKIEKAVAESMEACETAQMVAAEKDEGAQATAAGACGHAETTVGERRRAREMAGTVMAYEASADDVCTFADAAVRRTIEGQKAAMRAHENMSSALQNIDSVAKRVEKTFNETVTSLSELNSREHLLACNSAAVKETDGPTKMFLFDVAKLLQFANNSEEAIVNTSSEVLQANGQQLRDALEVVDKNVAEVKSRSEQARAIRALTRSNTRTIRKAAGHAEHAALAAQEVKESVISGCKPLYKQLFGVMNLFS</sequence>
<evidence type="ECO:0000313" key="3">
    <source>
        <dbReference type="Proteomes" id="UP000009027"/>
    </source>
</evidence>
<name>F9WN61_TRYVY</name>
<evidence type="ECO:0000313" key="2">
    <source>
        <dbReference type="EMBL" id="CCD18976.1"/>
    </source>
</evidence>
<dbReference type="VEuPathDB" id="TriTrypDB:TvY486_0016870"/>
<feature type="chain" id="PRO_5003390670" evidence="1">
    <location>
        <begin position="26"/>
        <end position="816"/>
    </location>
</feature>
<accession>F9WN61</accession>